<dbReference type="Proteomes" id="UP000298416">
    <property type="component" value="Unassembled WGS sequence"/>
</dbReference>
<evidence type="ECO:0000256" key="1">
    <source>
        <dbReference type="SAM" id="MobiDB-lite"/>
    </source>
</evidence>
<organism evidence="3">
    <name type="scientific">Salvia splendens</name>
    <name type="common">Scarlet sage</name>
    <dbReference type="NCBI Taxonomy" id="180675"/>
    <lineage>
        <taxon>Eukaryota</taxon>
        <taxon>Viridiplantae</taxon>
        <taxon>Streptophyta</taxon>
        <taxon>Embryophyta</taxon>
        <taxon>Tracheophyta</taxon>
        <taxon>Spermatophyta</taxon>
        <taxon>Magnoliopsida</taxon>
        <taxon>eudicotyledons</taxon>
        <taxon>Gunneridae</taxon>
        <taxon>Pentapetalae</taxon>
        <taxon>asterids</taxon>
        <taxon>lamiids</taxon>
        <taxon>Lamiales</taxon>
        <taxon>Lamiaceae</taxon>
        <taxon>Nepetoideae</taxon>
        <taxon>Mentheae</taxon>
        <taxon>Salviinae</taxon>
        <taxon>Salvia</taxon>
        <taxon>Salvia subgen. Calosphace</taxon>
        <taxon>core Calosphace</taxon>
    </lineage>
</organism>
<dbReference type="EMBL" id="PNBA02000003">
    <property type="protein sequence ID" value="KAG6430133.1"/>
    <property type="molecule type" value="Genomic_DNA"/>
</dbReference>
<evidence type="ECO:0000313" key="3">
    <source>
        <dbReference type="EMBL" id="KAG6430133.1"/>
    </source>
</evidence>
<dbReference type="InterPro" id="IPR044750">
    <property type="entry name" value="C2_SRC2/BAP"/>
</dbReference>
<comment type="caution">
    <text evidence="3">The sequence shown here is derived from an EMBL/GenBank/DDBJ whole genome shotgun (WGS) entry which is preliminary data.</text>
</comment>
<dbReference type="CDD" id="cd04051">
    <property type="entry name" value="C2_SRC2_like"/>
    <property type="match status" value="1"/>
</dbReference>
<dbReference type="SUPFAM" id="SSF49562">
    <property type="entry name" value="C2 domain (Calcium/lipid-binding domain, CaLB)"/>
    <property type="match status" value="1"/>
</dbReference>
<reference evidence="3" key="2">
    <citation type="submission" date="2020-08" db="EMBL/GenBank/DDBJ databases">
        <title>Plant Genome Project.</title>
        <authorList>
            <person name="Zhang R.-G."/>
        </authorList>
    </citation>
    <scope>NUCLEOTIDE SEQUENCE</scope>
    <source>
        <strain evidence="3">Huo1</strain>
        <tissue evidence="3">Leaf</tissue>
    </source>
</reference>
<name>A0A8X8YCN6_SALSN</name>
<dbReference type="InterPro" id="IPR035892">
    <property type="entry name" value="C2_domain_sf"/>
</dbReference>
<reference evidence="3" key="1">
    <citation type="submission" date="2018-01" db="EMBL/GenBank/DDBJ databases">
        <authorList>
            <person name="Mao J.F."/>
        </authorList>
    </citation>
    <scope>NUCLEOTIDE SEQUENCE</scope>
    <source>
        <strain evidence="3">Huo1</strain>
        <tissue evidence="3">Leaf</tissue>
    </source>
</reference>
<gene>
    <name evidence="3" type="ORF">SASPL_108195</name>
</gene>
<dbReference type="SMART" id="SM00239">
    <property type="entry name" value="C2"/>
    <property type="match status" value="1"/>
</dbReference>
<accession>A0A8X8YCN6</accession>
<dbReference type="PANTHER" id="PTHR32246:SF17">
    <property type="entry name" value="BON1-ASSOCIATED PROTEIN 2"/>
    <property type="match status" value="1"/>
</dbReference>
<feature type="compositionally biased region" description="Polar residues" evidence="1">
    <location>
        <begin position="270"/>
        <end position="279"/>
    </location>
</feature>
<keyword evidence="4" id="KW-1185">Reference proteome</keyword>
<protein>
    <recommendedName>
        <fullName evidence="2">C2 domain-containing protein</fullName>
    </recommendedName>
</protein>
<feature type="domain" description="C2" evidence="2">
    <location>
        <begin position="9"/>
        <end position="103"/>
    </location>
</feature>
<dbReference type="AlphaFoldDB" id="A0A8X8YCN6"/>
<evidence type="ECO:0000313" key="4">
    <source>
        <dbReference type="Proteomes" id="UP000298416"/>
    </source>
</evidence>
<evidence type="ECO:0000259" key="2">
    <source>
        <dbReference type="SMART" id="SM00239"/>
    </source>
</evidence>
<dbReference type="GO" id="GO:0006952">
    <property type="term" value="P:defense response"/>
    <property type="evidence" value="ECO:0007669"/>
    <property type="project" value="InterPro"/>
</dbReference>
<proteinExistence type="predicted"/>
<sequence length="279" mass="29594">MERKGSPYVIEITVISAEALRLTKNQPVKKNSYVVLRSDPFNSRTTGTDREGGSYPAWNEKLLMELPANSRFLTVEAHSGSRLVGAASIPVSDFAGGFLPVNYLSFLSYRLRDAHGAKNGILNLSVKVIGRPTPAVGCAASCSGGPWSGVPVVDRNVAGHGIGLLTNKKPPAKNTIYVTVKTGPFLSYSTGVDPEDRSFPSWNERLSIDLPDQAHLCGGCLPEGHLSFVSYRMTGANGEKNGIINLSIRVKGGGAQSSKPLKGVSGAEGSHSQPAFQSP</sequence>
<dbReference type="InterPro" id="IPR000008">
    <property type="entry name" value="C2_dom"/>
</dbReference>
<dbReference type="Gene3D" id="2.60.40.150">
    <property type="entry name" value="C2 domain"/>
    <property type="match status" value="1"/>
</dbReference>
<feature type="region of interest" description="Disordered" evidence="1">
    <location>
        <begin position="253"/>
        <end position="279"/>
    </location>
</feature>
<dbReference type="PANTHER" id="PTHR32246">
    <property type="entry name" value="INGRESSION PROTEIN FIC1"/>
    <property type="match status" value="1"/>
</dbReference>
<dbReference type="Pfam" id="PF00168">
    <property type="entry name" value="C2"/>
    <property type="match status" value="1"/>
</dbReference>